<dbReference type="SMART" id="SM00849">
    <property type="entry name" value="Lactamase_B"/>
    <property type="match status" value="1"/>
</dbReference>
<evidence type="ECO:0000256" key="1">
    <source>
        <dbReference type="ARBA" id="ARBA00022839"/>
    </source>
</evidence>
<comment type="caution">
    <text evidence="4">The sequence shown here is derived from an EMBL/GenBank/DDBJ whole genome shotgun (WGS) entry which is preliminary data.</text>
</comment>
<dbReference type="GeneID" id="98320047"/>
<gene>
    <name evidence="4" type="ORF">FC89_GL002395</name>
</gene>
<keyword evidence="2" id="KW-0694">RNA-binding</keyword>
<proteinExistence type="predicted"/>
<dbReference type="PATRIC" id="fig|1423750.3.peg.2438"/>
<keyword evidence="1 4" id="KW-0540">Nuclease</keyword>
<accession>A0A0R1VM11</accession>
<evidence type="ECO:0000256" key="2">
    <source>
        <dbReference type="ARBA" id="ARBA00022884"/>
    </source>
</evidence>
<evidence type="ECO:0000313" key="5">
    <source>
        <dbReference type="Proteomes" id="UP000051451"/>
    </source>
</evidence>
<dbReference type="AlphaFoldDB" id="A0A0R1VM11"/>
<keyword evidence="1 4" id="KW-0378">Hydrolase</keyword>
<dbReference type="Pfam" id="PF12706">
    <property type="entry name" value="Lactamase_B_2"/>
    <property type="match status" value="1"/>
</dbReference>
<feature type="domain" description="Metallo-beta-lactamase" evidence="3">
    <location>
        <begin position="14"/>
        <end position="223"/>
    </location>
</feature>
<reference evidence="4 5" key="1">
    <citation type="journal article" date="2015" name="Genome Announc.">
        <title>Expanding the biotechnology potential of lactobacilli through comparative genomics of 213 strains and associated genera.</title>
        <authorList>
            <person name="Sun Z."/>
            <person name="Harris H.M."/>
            <person name="McCann A."/>
            <person name="Guo C."/>
            <person name="Argimon S."/>
            <person name="Zhang W."/>
            <person name="Yang X."/>
            <person name="Jeffery I.B."/>
            <person name="Cooney J.C."/>
            <person name="Kagawa T.F."/>
            <person name="Liu W."/>
            <person name="Song Y."/>
            <person name="Salvetti E."/>
            <person name="Wrobel A."/>
            <person name="Rasinkangas P."/>
            <person name="Parkhill J."/>
            <person name="Rea M.C."/>
            <person name="O'Sullivan O."/>
            <person name="Ritari J."/>
            <person name="Douillard F.P."/>
            <person name="Paul Ross R."/>
            <person name="Yang R."/>
            <person name="Briner A.E."/>
            <person name="Felis G.E."/>
            <person name="de Vos W.M."/>
            <person name="Barrangou R."/>
            <person name="Klaenhammer T.R."/>
            <person name="Caufield P.W."/>
            <person name="Cui Y."/>
            <person name="Zhang H."/>
            <person name="O'Toole P.W."/>
        </authorList>
    </citation>
    <scope>NUCLEOTIDE SEQUENCE [LARGE SCALE GENOMIC DNA]</scope>
    <source>
        <strain evidence="4 5">DSM 18630</strain>
    </source>
</reference>
<dbReference type="Proteomes" id="UP000051451">
    <property type="component" value="Unassembled WGS sequence"/>
</dbReference>
<organism evidence="4 5">
    <name type="scientific">Liquorilactobacillus ghanensis DSM 18630</name>
    <dbReference type="NCBI Taxonomy" id="1423750"/>
    <lineage>
        <taxon>Bacteria</taxon>
        <taxon>Bacillati</taxon>
        <taxon>Bacillota</taxon>
        <taxon>Bacilli</taxon>
        <taxon>Lactobacillales</taxon>
        <taxon>Lactobacillaceae</taxon>
        <taxon>Liquorilactobacillus</taxon>
    </lineage>
</organism>
<keyword evidence="1 4" id="KW-0269">Exonuclease</keyword>
<dbReference type="InterPro" id="IPR042173">
    <property type="entry name" value="RNase_J_2"/>
</dbReference>
<name>A0A0R1VM11_9LACO</name>
<dbReference type="InterPro" id="IPR036866">
    <property type="entry name" value="RibonucZ/Hydroxyglut_hydro"/>
</dbReference>
<dbReference type="Gene3D" id="3.40.50.10710">
    <property type="entry name" value="Metallo-hydrolase/oxidoreductase"/>
    <property type="match status" value="1"/>
</dbReference>
<evidence type="ECO:0000313" key="4">
    <source>
        <dbReference type="EMBL" id="KRM03993.1"/>
    </source>
</evidence>
<dbReference type="STRING" id="1423750.FC89_GL002395"/>
<keyword evidence="5" id="KW-1185">Reference proteome</keyword>
<evidence type="ECO:0000259" key="3">
    <source>
        <dbReference type="SMART" id="SM00849"/>
    </source>
</evidence>
<dbReference type="RefSeq" id="WP_057872734.1">
    <property type="nucleotide sequence ID" value="NZ_AZGB01000030.1"/>
</dbReference>
<protein>
    <submittedName>
        <fullName evidence="4">Exonuclease of the beta-lactamase fold protein</fullName>
    </submittedName>
</protein>
<dbReference type="Gene3D" id="3.60.15.10">
    <property type="entry name" value="Ribonuclease Z/Hydroxyacylglutathione hydrolase-like"/>
    <property type="match status" value="1"/>
</dbReference>
<dbReference type="GO" id="GO:0004527">
    <property type="term" value="F:exonuclease activity"/>
    <property type="evidence" value="ECO:0007669"/>
    <property type="project" value="UniProtKB-KW"/>
</dbReference>
<dbReference type="OrthoDB" id="9803916at2"/>
<dbReference type="SUPFAM" id="SSF56281">
    <property type="entry name" value="Metallo-hydrolase/oxidoreductase"/>
    <property type="match status" value="1"/>
</dbReference>
<sequence>MTFVRFLGGLKTIGGNIVEISQGNSRIITDFGLTQQSSQADVKTLLAKHDLPAVPELFLPQINKEEYVHQAIFISHLHLDHTAALEYLKKNIPVYMSRASYELYQQLVKSGLATNLKLDFQVFDPEVPVKIGNLTVTGFASDHDIVGISSLLISDGKHNFAHSGDIRLFGDHYDEVEKWTKKFNSLHLDLFLLEGTSFSFPDDKAGQLEQLQPEVNREVECGQRFALALKSLTAVPVVNLYPRNIERLVRFQKLALANQRPIVWEPAFARLLKHYLPAETIFTQTAGITGTTVVTWKQINAAPQEYAVQNSFTNLKQLVKLNKFAYLHADGGPLGDYDPDYLQLKAFLVGQNATFQRIGTSGHASKRELVKVAEMVRAQKTVIWHSFEPQLAEAALEANGLVTFLPELNHKYLFK</sequence>
<dbReference type="InterPro" id="IPR001279">
    <property type="entry name" value="Metallo-B-lactamas"/>
</dbReference>
<dbReference type="EMBL" id="AZGB01000030">
    <property type="protein sequence ID" value="KRM03993.1"/>
    <property type="molecule type" value="Genomic_DNA"/>
</dbReference>
<dbReference type="GO" id="GO:0003723">
    <property type="term" value="F:RNA binding"/>
    <property type="evidence" value="ECO:0007669"/>
    <property type="project" value="UniProtKB-KW"/>
</dbReference>
<dbReference type="PANTHER" id="PTHR43694">
    <property type="entry name" value="RIBONUCLEASE J"/>
    <property type="match status" value="1"/>
</dbReference>
<dbReference type="PANTHER" id="PTHR43694:SF1">
    <property type="entry name" value="RIBONUCLEASE J"/>
    <property type="match status" value="1"/>
</dbReference>